<keyword evidence="6 9" id="KW-1133">Transmembrane helix</keyword>
<feature type="transmembrane region" description="Helical" evidence="9">
    <location>
        <begin position="48"/>
        <end position="67"/>
    </location>
</feature>
<dbReference type="PANTHER" id="PTHR30472">
    <property type="entry name" value="FERRIC ENTEROBACTIN TRANSPORT SYSTEM PERMEASE PROTEIN"/>
    <property type="match status" value="1"/>
</dbReference>
<keyword evidence="4" id="KW-1003">Cell membrane</keyword>
<feature type="transmembrane region" description="Helical" evidence="9">
    <location>
        <begin position="144"/>
        <end position="163"/>
    </location>
</feature>
<dbReference type="RefSeq" id="WP_004982566.1">
    <property type="nucleotide sequence ID" value="NZ_CP023700.1"/>
</dbReference>
<feature type="transmembrane region" description="Helical" evidence="9">
    <location>
        <begin position="169"/>
        <end position="191"/>
    </location>
</feature>
<accession>A0ABX6ALP4</accession>
<feature type="transmembrane region" description="Helical" evidence="9">
    <location>
        <begin position="264"/>
        <end position="292"/>
    </location>
</feature>
<evidence type="ECO:0000313" key="10">
    <source>
        <dbReference type="EMBL" id="QEU88096.1"/>
    </source>
</evidence>
<evidence type="ECO:0000256" key="2">
    <source>
        <dbReference type="ARBA" id="ARBA00007935"/>
    </source>
</evidence>
<evidence type="ECO:0000256" key="1">
    <source>
        <dbReference type="ARBA" id="ARBA00004651"/>
    </source>
</evidence>
<dbReference type="EMBL" id="CP023700">
    <property type="protein sequence ID" value="QEU88096.1"/>
    <property type="molecule type" value="Genomic_DNA"/>
</dbReference>
<evidence type="ECO:0000256" key="7">
    <source>
        <dbReference type="ARBA" id="ARBA00023136"/>
    </source>
</evidence>
<dbReference type="InterPro" id="IPR037294">
    <property type="entry name" value="ABC_BtuC-like"/>
</dbReference>
<evidence type="ECO:0000313" key="11">
    <source>
        <dbReference type="Proteomes" id="UP000327143"/>
    </source>
</evidence>
<protein>
    <submittedName>
        <fullName evidence="10">Enterobactin ABC transporter permease</fullName>
    </submittedName>
</protein>
<name>A0ABX6ALP4_STRVD</name>
<proteinExistence type="inferred from homology"/>
<dbReference type="SUPFAM" id="SSF81345">
    <property type="entry name" value="ABC transporter involved in vitamin B12 uptake, BtuC"/>
    <property type="match status" value="1"/>
</dbReference>
<feature type="transmembrane region" description="Helical" evidence="9">
    <location>
        <begin position="79"/>
        <end position="99"/>
    </location>
</feature>
<dbReference type="InterPro" id="IPR000522">
    <property type="entry name" value="ABC_transptr_permease_BtuC"/>
</dbReference>
<dbReference type="PANTHER" id="PTHR30472:SF19">
    <property type="entry name" value="PETROBACTIN IMPORT SYSTEM PERMEASE PROTEIN YCLO"/>
    <property type="match status" value="1"/>
</dbReference>
<feature type="transmembrane region" description="Helical" evidence="9">
    <location>
        <begin position="304"/>
        <end position="322"/>
    </location>
</feature>
<evidence type="ECO:0000256" key="5">
    <source>
        <dbReference type="ARBA" id="ARBA00022692"/>
    </source>
</evidence>
<sequence length="356" mass="37800">MPESAAVRVPAAPDPGTSGPAAPGRHPRSAPGASEKGRRRGPSPRTRLLVAGGAVVVAALCFLFLFVKGSFDFAIERRLTLVGAMVVAAFAQGVGTVVFQTVTHNRILTPSLMGFDAVYTLMQTLMVFFFGGTVLAATDGLAKLVVQTVLMVAFTTVLFRWLFSGPTGNLHVLLLAGVVLGVAFESLSLFLQRMLAPADYDVLSARLFGRLGSVGAEHLPFAFAVCAAAGLYLWRRRHRLDVLLLGRDAATGLGLNHRGELTGALIVVSLMVAMSTALVGPMTFFGFTAALLAYQFSGTHRHAVVLPMAFLMGLLTLLVGQFTMEHIVYASGMLTTVIEFLGGVVFLAYLLKKGTL</sequence>
<feature type="transmembrane region" description="Helical" evidence="9">
    <location>
        <begin position="119"/>
        <end position="137"/>
    </location>
</feature>
<evidence type="ECO:0000256" key="9">
    <source>
        <dbReference type="SAM" id="Phobius"/>
    </source>
</evidence>
<feature type="region of interest" description="Disordered" evidence="8">
    <location>
        <begin position="1"/>
        <end position="44"/>
    </location>
</feature>
<keyword evidence="3" id="KW-0813">Transport</keyword>
<dbReference type="Gene3D" id="1.10.3470.10">
    <property type="entry name" value="ABC transporter involved in vitamin B12 uptake, BtuC"/>
    <property type="match status" value="1"/>
</dbReference>
<dbReference type="Proteomes" id="UP000327143">
    <property type="component" value="Chromosome"/>
</dbReference>
<evidence type="ECO:0000256" key="8">
    <source>
        <dbReference type="SAM" id="MobiDB-lite"/>
    </source>
</evidence>
<keyword evidence="11" id="KW-1185">Reference proteome</keyword>
<comment type="subcellular location">
    <subcellularLocation>
        <location evidence="1">Cell membrane</location>
        <topology evidence="1">Multi-pass membrane protein</topology>
    </subcellularLocation>
</comment>
<comment type="similarity">
    <text evidence="2">Belongs to the binding-protein-dependent transport system permease family. FecCD subfamily.</text>
</comment>
<dbReference type="Pfam" id="PF01032">
    <property type="entry name" value="FecCD"/>
    <property type="match status" value="1"/>
</dbReference>
<reference evidence="10 11" key="1">
    <citation type="submission" date="2017-09" db="EMBL/GenBank/DDBJ databases">
        <authorList>
            <person name="Lee N."/>
            <person name="Cho B.-K."/>
        </authorList>
    </citation>
    <scope>NUCLEOTIDE SEQUENCE [LARGE SCALE GENOMIC DNA]</scope>
    <source>
        <strain evidence="10 11">ATCC 39115</strain>
    </source>
</reference>
<keyword evidence="5 9" id="KW-0812">Transmembrane</keyword>
<keyword evidence="7 9" id="KW-0472">Membrane</keyword>
<evidence type="ECO:0000256" key="4">
    <source>
        <dbReference type="ARBA" id="ARBA00022475"/>
    </source>
</evidence>
<evidence type="ECO:0000256" key="3">
    <source>
        <dbReference type="ARBA" id="ARBA00022448"/>
    </source>
</evidence>
<gene>
    <name evidence="10" type="ORF">CP969_27940</name>
</gene>
<feature type="transmembrane region" description="Helical" evidence="9">
    <location>
        <begin position="211"/>
        <end position="234"/>
    </location>
</feature>
<evidence type="ECO:0000256" key="6">
    <source>
        <dbReference type="ARBA" id="ARBA00022989"/>
    </source>
</evidence>
<feature type="transmembrane region" description="Helical" evidence="9">
    <location>
        <begin position="328"/>
        <end position="351"/>
    </location>
</feature>
<organism evidence="10 11">
    <name type="scientific">Streptomyces viridosporus T7A</name>
    <dbReference type="NCBI Taxonomy" id="665577"/>
    <lineage>
        <taxon>Bacteria</taxon>
        <taxon>Bacillati</taxon>
        <taxon>Actinomycetota</taxon>
        <taxon>Actinomycetes</taxon>
        <taxon>Kitasatosporales</taxon>
        <taxon>Streptomycetaceae</taxon>
        <taxon>Streptomyces</taxon>
    </lineage>
</organism>